<dbReference type="RefSeq" id="WP_167949084.1">
    <property type="nucleotide sequence ID" value="NZ_BAAAPQ010000026.1"/>
</dbReference>
<dbReference type="PANTHER" id="PTHR42738">
    <property type="entry name" value="HYDROXYMETHYLGLUTARYL-COA LYASE"/>
    <property type="match status" value="1"/>
</dbReference>
<evidence type="ECO:0000256" key="2">
    <source>
        <dbReference type="ARBA" id="ARBA00022679"/>
    </source>
</evidence>
<dbReference type="InterPro" id="IPR043594">
    <property type="entry name" value="HMGL"/>
</dbReference>
<evidence type="ECO:0000256" key="5">
    <source>
        <dbReference type="RuleBase" id="RU003523"/>
    </source>
</evidence>
<gene>
    <name evidence="7" type="ORF">BKA07_000023</name>
</gene>
<keyword evidence="4 7" id="KW-0456">Lyase</keyword>
<keyword evidence="8" id="KW-1185">Reference proteome</keyword>
<feature type="domain" description="Pyruvate carboxyltransferase" evidence="6">
    <location>
        <begin position="8"/>
        <end position="278"/>
    </location>
</feature>
<dbReference type="PANTHER" id="PTHR42738:SF7">
    <property type="entry name" value="HYDROXYMETHYLGLUTARYL-COA LYASE"/>
    <property type="match status" value="1"/>
</dbReference>
<proteinExistence type="inferred from homology"/>
<dbReference type="GO" id="GO:0004419">
    <property type="term" value="F:hydroxymethylglutaryl-CoA lyase activity"/>
    <property type="evidence" value="ECO:0007669"/>
    <property type="project" value="UniProtKB-EC"/>
</dbReference>
<dbReference type="SUPFAM" id="SSF51569">
    <property type="entry name" value="Aldolase"/>
    <property type="match status" value="1"/>
</dbReference>
<dbReference type="EC" id="4.1.3.4" evidence="7"/>
<comment type="similarity">
    <text evidence="5">Belongs to the alpha-IPM synthase/homocitrate synthase family.</text>
</comment>
<dbReference type="InterPro" id="IPR013785">
    <property type="entry name" value="Aldolase_TIM"/>
</dbReference>
<dbReference type="PROSITE" id="PS50991">
    <property type="entry name" value="PYR_CT"/>
    <property type="match status" value="1"/>
</dbReference>
<keyword evidence="2 5" id="KW-0808">Transferase</keyword>
<dbReference type="Pfam" id="PF00682">
    <property type="entry name" value="HMGL-like"/>
    <property type="match status" value="1"/>
</dbReference>
<dbReference type="GO" id="GO:0046912">
    <property type="term" value="F:acyltransferase activity, acyl groups converted into alkyl on transfer"/>
    <property type="evidence" value="ECO:0007669"/>
    <property type="project" value="InterPro"/>
</dbReference>
<accession>A0A846RVP5</accession>
<evidence type="ECO:0000256" key="1">
    <source>
        <dbReference type="ARBA" id="ARBA00009405"/>
    </source>
</evidence>
<organism evidence="7 8">
    <name type="scientific">Brevibacterium marinum</name>
    <dbReference type="NCBI Taxonomy" id="418643"/>
    <lineage>
        <taxon>Bacteria</taxon>
        <taxon>Bacillati</taxon>
        <taxon>Actinomycetota</taxon>
        <taxon>Actinomycetes</taxon>
        <taxon>Micrococcales</taxon>
        <taxon>Brevibacteriaceae</taxon>
        <taxon>Brevibacterium</taxon>
    </lineage>
</organism>
<dbReference type="PROSITE" id="PS00815">
    <property type="entry name" value="AIPM_HOMOCIT_SYNTH_1"/>
    <property type="match status" value="1"/>
</dbReference>
<name>A0A846RVP5_9MICO</name>
<dbReference type="Gene3D" id="3.20.20.70">
    <property type="entry name" value="Aldolase class I"/>
    <property type="match status" value="1"/>
</dbReference>
<dbReference type="Proteomes" id="UP000576792">
    <property type="component" value="Unassembled WGS sequence"/>
</dbReference>
<keyword evidence="3" id="KW-0479">Metal-binding</keyword>
<comment type="similarity">
    <text evidence="1">Belongs to the HMG-CoA lyase family.</text>
</comment>
<evidence type="ECO:0000259" key="6">
    <source>
        <dbReference type="PROSITE" id="PS50991"/>
    </source>
</evidence>
<sequence length="311" mass="33305">MWSLPDRARLVEVGLRDGLQAIETPLSTDRKVAIVADMIAAGFKEIEIASFAHPKVLPQLADAEAVLADIPRPPDVRFRALVPNARGARRAAACELDEVTFVVPAEDGMALKNQGTTTQGLLDQLEEVREVSHDAGQRLIVAVACAFFSPCYGPVSKAARDSVVRKATEVGADGVYLATTTGEETPLEVFSGIRETKNDFPGIEVGTHLHNRNGFAPANALAALSAGADWLESSVAGLGGDMWFPGDPTVLGNMATEDLVHLLDGMSVVTDIDLRRVRQISESLIEETNFPVSSFVSRGGTREELANATWD</sequence>
<dbReference type="InterPro" id="IPR002034">
    <property type="entry name" value="AIPM/Hcit_synth_CS"/>
</dbReference>
<evidence type="ECO:0000256" key="4">
    <source>
        <dbReference type="ARBA" id="ARBA00023239"/>
    </source>
</evidence>
<dbReference type="AlphaFoldDB" id="A0A846RVP5"/>
<dbReference type="GO" id="GO:0006552">
    <property type="term" value="P:L-leucine catabolic process"/>
    <property type="evidence" value="ECO:0007669"/>
    <property type="project" value="TreeGrafter"/>
</dbReference>
<dbReference type="GO" id="GO:0046951">
    <property type="term" value="P:ketone body biosynthetic process"/>
    <property type="evidence" value="ECO:0007669"/>
    <property type="project" value="TreeGrafter"/>
</dbReference>
<evidence type="ECO:0000313" key="8">
    <source>
        <dbReference type="Proteomes" id="UP000576792"/>
    </source>
</evidence>
<comment type="caution">
    <text evidence="7">The sequence shown here is derived from an EMBL/GenBank/DDBJ whole genome shotgun (WGS) entry which is preliminary data.</text>
</comment>
<dbReference type="GO" id="GO:0046872">
    <property type="term" value="F:metal ion binding"/>
    <property type="evidence" value="ECO:0007669"/>
    <property type="project" value="UniProtKB-KW"/>
</dbReference>
<dbReference type="InterPro" id="IPR000891">
    <property type="entry name" value="PYR_CT"/>
</dbReference>
<evidence type="ECO:0000313" key="7">
    <source>
        <dbReference type="EMBL" id="NJC54988.1"/>
    </source>
</evidence>
<protein>
    <submittedName>
        <fullName evidence="7">Hydroxymethylglutaryl-CoA lyase</fullName>
        <ecNumber evidence="7">4.1.3.4</ecNumber>
    </submittedName>
</protein>
<reference evidence="7 8" key="1">
    <citation type="submission" date="2020-03" db="EMBL/GenBank/DDBJ databases">
        <title>Sequencing the genomes of 1000 actinobacteria strains.</title>
        <authorList>
            <person name="Klenk H.-P."/>
        </authorList>
    </citation>
    <scope>NUCLEOTIDE SEQUENCE [LARGE SCALE GENOMIC DNA]</scope>
    <source>
        <strain evidence="7 8">DSM 18964</strain>
    </source>
</reference>
<evidence type="ECO:0000256" key="3">
    <source>
        <dbReference type="ARBA" id="ARBA00022723"/>
    </source>
</evidence>
<dbReference type="EMBL" id="JAATJN010000001">
    <property type="protein sequence ID" value="NJC54988.1"/>
    <property type="molecule type" value="Genomic_DNA"/>
</dbReference>